<evidence type="ECO:0000313" key="5">
    <source>
        <dbReference type="Proteomes" id="UP000507245"/>
    </source>
</evidence>
<name>A0A6J5WU79_PRUAR</name>
<reference evidence="5" key="1">
    <citation type="journal article" date="2020" name="Genome Biol.">
        <title>Gamete binning: chromosome-level and haplotype-resolved genome assembly enabled by high-throughput single-cell sequencing of gamete genomes.</title>
        <authorList>
            <person name="Campoy J.A."/>
            <person name="Sun H."/>
            <person name="Goel M."/>
            <person name="Jiao W.-B."/>
            <person name="Folz-Donahue K."/>
            <person name="Wang N."/>
            <person name="Rubio M."/>
            <person name="Liu C."/>
            <person name="Kukat C."/>
            <person name="Ruiz D."/>
            <person name="Huettel B."/>
            <person name="Schneeberger K."/>
        </authorList>
    </citation>
    <scope>NUCLEOTIDE SEQUENCE [LARGE SCALE GENOMIC DNA]</scope>
    <source>
        <strain evidence="5">cv. Rojo Pasion</strain>
    </source>
</reference>
<dbReference type="EMBL" id="CAEKKB010000003">
    <property type="protein sequence ID" value="CAB4303627.1"/>
    <property type="molecule type" value="Genomic_DNA"/>
</dbReference>
<dbReference type="Proteomes" id="UP000507245">
    <property type="component" value="Unassembled WGS sequence"/>
</dbReference>
<feature type="region of interest" description="Disordered" evidence="1">
    <location>
        <begin position="1"/>
        <end position="58"/>
    </location>
</feature>
<evidence type="ECO:0000256" key="1">
    <source>
        <dbReference type="SAM" id="MobiDB-lite"/>
    </source>
</evidence>
<dbReference type="Proteomes" id="UP000507222">
    <property type="component" value="Unassembled WGS sequence"/>
</dbReference>
<sequence length="58" mass="6170">MEKLAGLLLQATLTTQPKATLTTTTPNPLENHPPPPQPTALHPPSTPQSIEHKLGCPL</sequence>
<evidence type="ECO:0000313" key="3">
    <source>
        <dbReference type="EMBL" id="CAB4303627.1"/>
    </source>
</evidence>
<accession>A0A6J5WU79</accession>
<evidence type="ECO:0000313" key="2">
    <source>
        <dbReference type="EMBL" id="CAB4273111.1"/>
    </source>
</evidence>
<gene>
    <name evidence="2" type="ORF">CURHAP_LOCUS20246</name>
    <name evidence="3" type="ORF">ORAREDHAP_LOCUS20027</name>
</gene>
<proteinExistence type="predicted"/>
<protein>
    <submittedName>
        <fullName evidence="3">Uncharacterized protein</fullName>
    </submittedName>
</protein>
<dbReference type="EMBL" id="CAEKDK010000003">
    <property type="protein sequence ID" value="CAB4273111.1"/>
    <property type="molecule type" value="Genomic_DNA"/>
</dbReference>
<reference evidence="3 4" key="2">
    <citation type="submission" date="2020-05" db="EMBL/GenBank/DDBJ databases">
        <authorList>
            <person name="Campoy J."/>
            <person name="Schneeberger K."/>
            <person name="Spophaly S."/>
        </authorList>
    </citation>
    <scope>NUCLEOTIDE SEQUENCE [LARGE SCALE GENOMIC DNA]</scope>
    <source>
        <strain evidence="3">PruArmRojPasFocal</strain>
    </source>
</reference>
<dbReference type="AlphaFoldDB" id="A0A6J5WU79"/>
<keyword evidence="5" id="KW-1185">Reference proteome</keyword>
<feature type="compositionally biased region" description="Low complexity" evidence="1">
    <location>
        <begin position="1"/>
        <end position="30"/>
    </location>
</feature>
<evidence type="ECO:0000313" key="4">
    <source>
        <dbReference type="Proteomes" id="UP000507222"/>
    </source>
</evidence>
<organism evidence="3 5">
    <name type="scientific">Prunus armeniaca</name>
    <name type="common">Apricot</name>
    <name type="synonym">Armeniaca vulgaris</name>
    <dbReference type="NCBI Taxonomy" id="36596"/>
    <lineage>
        <taxon>Eukaryota</taxon>
        <taxon>Viridiplantae</taxon>
        <taxon>Streptophyta</taxon>
        <taxon>Embryophyta</taxon>
        <taxon>Tracheophyta</taxon>
        <taxon>Spermatophyta</taxon>
        <taxon>Magnoliopsida</taxon>
        <taxon>eudicotyledons</taxon>
        <taxon>Gunneridae</taxon>
        <taxon>Pentapetalae</taxon>
        <taxon>rosids</taxon>
        <taxon>fabids</taxon>
        <taxon>Rosales</taxon>
        <taxon>Rosaceae</taxon>
        <taxon>Amygdaloideae</taxon>
        <taxon>Amygdaleae</taxon>
        <taxon>Prunus</taxon>
    </lineage>
</organism>